<reference evidence="1" key="1">
    <citation type="journal article" date="2014" name="Front. Microbiol.">
        <title>High frequency of phylogenetically diverse reductive dehalogenase-homologous genes in deep subseafloor sedimentary metagenomes.</title>
        <authorList>
            <person name="Kawai M."/>
            <person name="Futagami T."/>
            <person name="Toyoda A."/>
            <person name="Takaki Y."/>
            <person name="Nishi S."/>
            <person name="Hori S."/>
            <person name="Arai W."/>
            <person name="Tsubouchi T."/>
            <person name="Morono Y."/>
            <person name="Uchiyama I."/>
            <person name="Ito T."/>
            <person name="Fujiyama A."/>
            <person name="Inagaki F."/>
            <person name="Takami H."/>
        </authorList>
    </citation>
    <scope>NUCLEOTIDE SEQUENCE</scope>
    <source>
        <strain evidence="1">Expedition CK06-06</strain>
    </source>
</reference>
<protein>
    <submittedName>
        <fullName evidence="1">Uncharacterized protein</fullName>
    </submittedName>
</protein>
<dbReference type="EMBL" id="BART01018463">
    <property type="protein sequence ID" value="GAG75232.1"/>
    <property type="molecule type" value="Genomic_DNA"/>
</dbReference>
<dbReference type="AlphaFoldDB" id="X1B1L2"/>
<sequence>MNTLTYPMEYIRDGSGFYENGLAGETLGARSLVYRDGNGAWQLADQSNLDNMPTLGITIGAISSGRYGRILTQGYIGDESWSWTAGDALYVSTTPGVMTQTAPTTGYRQIVAYANTGDMIFMLPWESLSASGLQIEDVDYYVSTSGLDTNDGEDVSCR</sequence>
<accession>X1B1L2</accession>
<organism evidence="1">
    <name type="scientific">marine sediment metagenome</name>
    <dbReference type="NCBI Taxonomy" id="412755"/>
    <lineage>
        <taxon>unclassified sequences</taxon>
        <taxon>metagenomes</taxon>
        <taxon>ecological metagenomes</taxon>
    </lineage>
</organism>
<proteinExistence type="predicted"/>
<name>X1B1L2_9ZZZZ</name>
<gene>
    <name evidence="1" type="ORF">S01H4_34848</name>
</gene>
<comment type="caution">
    <text evidence="1">The sequence shown here is derived from an EMBL/GenBank/DDBJ whole genome shotgun (WGS) entry which is preliminary data.</text>
</comment>
<evidence type="ECO:0000313" key="1">
    <source>
        <dbReference type="EMBL" id="GAG75232.1"/>
    </source>
</evidence>